<accession>A0A2P2NKD1</accession>
<reference evidence="1" key="1">
    <citation type="submission" date="2018-02" db="EMBL/GenBank/DDBJ databases">
        <title>Rhizophora mucronata_Transcriptome.</title>
        <authorList>
            <person name="Meera S.P."/>
            <person name="Sreeshan A."/>
            <person name="Augustine A."/>
        </authorList>
    </citation>
    <scope>NUCLEOTIDE SEQUENCE</scope>
    <source>
        <tissue evidence="1">Leaf</tissue>
    </source>
</reference>
<organism evidence="1">
    <name type="scientific">Rhizophora mucronata</name>
    <name type="common">Asiatic mangrove</name>
    <dbReference type="NCBI Taxonomy" id="61149"/>
    <lineage>
        <taxon>Eukaryota</taxon>
        <taxon>Viridiplantae</taxon>
        <taxon>Streptophyta</taxon>
        <taxon>Embryophyta</taxon>
        <taxon>Tracheophyta</taxon>
        <taxon>Spermatophyta</taxon>
        <taxon>Magnoliopsida</taxon>
        <taxon>eudicotyledons</taxon>
        <taxon>Gunneridae</taxon>
        <taxon>Pentapetalae</taxon>
        <taxon>rosids</taxon>
        <taxon>fabids</taxon>
        <taxon>Malpighiales</taxon>
        <taxon>Rhizophoraceae</taxon>
        <taxon>Rhizophora</taxon>
    </lineage>
</organism>
<dbReference type="EMBL" id="GGEC01062400">
    <property type="protein sequence ID" value="MBX42884.1"/>
    <property type="molecule type" value="Transcribed_RNA"/>
</dbReference>
<evidence type="ECO:0000313" key="1">
    <source>
        <dbReference type="EMBL" id="MBX42884.1"/>
    </source>
</evidence>
<name>A0A2P2NKD1_RHIMU</name>
<sequence>MMYLNLVVFLN</sequence>
<proteinExistence type="predicted"/>
<protein>
    <submittedName>
        <fullName evidence="1">Uncharacterized protein</fullName>
    </submittedName>
</protein>